<dbReference type="InterPro" id="IPR050628">
    <property type="entry name" value="SNF2_RAD54_helicase_TF"/>
</dbReference>
<dbReference type="InterPro" id="IPR000330">
    <property type="entry name" value="SNF2_N"/>
</dbReference>
<dbReference type="InterPro" id="IPR001841">
    <property type="entry name" value="Znf_RING"/>
</dbReference>
<accession>A0A7D3QV74</accession>
<keyword evidence="3 8" id="KW-0863">Zinc-finger</keyword>
<reference evidence="13 14" key="1">
    <citation type="submission" date="2020-04" db="EMBL/GenBank/DDBJ databases">
        <title>Advantages and limits of metagenomic assembly and binning of a giant virus.</title>
        <authorList>
            <person name="Schulz F."/>
            <person name="Andreani J."/>
            <person name="Francis R."/>
            <person name="Boudjemaa H."/>
            <person name="Bou Khalil J.Y."/>
            <person name="Lee J."/>
            <person name="La Scola B."/>
            <person name="Woyke T."/>
        </authorList>
    </citation>
    <scope>NUCLEOTIDE SEQUENCE [LARGE SCALE GENOMIC DNA]</scope>
    <source>
        <strain evidence="13 14">FV1/VV64</strain>
    </source>
</reference>
<keyword evidence="6" id="KW-0862">Zinc</keyword>
<evidence type="ECO:0000256" key="8">
    <source>
        <dbReference type="PROSITE-ProRule" id="PRU00175"/>
    </source>
</evidence>
<evidence type="ECO:0000256" key="10">
    <source>
        <dbReference type="SAM" id="MobiDB-lite"/>
    </source>
</evidence>
<dbReference type="InterPro" id="IPR017907">
    <property type="entry name" value="Znf_RING_CS"/>
</dbReference>
<evidence type="ECO:0000313" key="14">
    <source>
        <dbReference type="Proteomes" id="UP001162001"/>
    </source>
</evidence>
<evidence type="ECO:0000256" key="2">
    <source>
        <dbReference type="ARBA" id="ARBA00022741"/>
    </source>
</evidence>
<keyword evidence="14" id="KW-1185">Reference proteome</keyword>
<dbReference type="PANTHER" id="PTHR45626">
    <property type="entry name" value="TRANSCRIPTION TERMINATION FACTOR 2-RELATED"/>
    <property type="match status" value="1"/>
</dbReference>
<dbReference type="InterPro" id="IPR013083">
    <property type="entry name" value="Znf_RING/FYVE/PHD"/>
</dbReference>
<dbReference type="InterPro" id="IPR014001">
    <property type="entry name" value="Helicase_ATP-bd"/>
</dbReference>
<evidence type="ECO:0000256" key="3">
    <source>
        <dbReference type="ARBA" id="ARBA00022771"/>
    </source>
</evidence>
<dbReference type="GO" id="GO:0004386">
    <property type="term" value="F:helicase activity"/>
    <property type="evidence" value="ECO:0007669"/>
    <property type="project" value="UniProtKB-KW"/>
</dbReference>
<evidence type="ECO:0000256" key="6">
    <source>
        <dbReference type="ARBA" id="ARBA00022833"/>
    </source>
</evidence>
<dbReference type="SUPFAM" id="SSF52540">
    <property type="entry name" value="P-loop containing nucleoside triphosphate hydrolases"/>
    <property type="match status" value="2"/>
</dbReference>
<evidence type="ECO:0000259" key="11">
    <source>
        <dbReference type="PROSITE" id="PS50089"/>
    </source>
</evidence>
<dbReference type="GO" id="GO:0006281">
    <property type="term" value="P:DNA repair"/>
    <property type="evidence" value="ECO:0007669"/>
    <property type="project" value="TreeGrafter"/>
</dbReference>
<feature type="domain" description="RING-type" evidence="11">
    <location>
        <begin position="736"/>
        <end position="776"/>
    </location>
</feature>
<gene>
    <name evidence="13" type="ORF">Fadolivirus_1_586</name>
</gene>
<feature type="domain" description="Helicase C-terminal" evidence="12">
    <location>
        <begin position="815"/>
        <end position="970"/>
    </location>
</feature>
<keyword evidence="2" id="KW-0547">Nucleotide-binding</keyword>
<proteinExistence type="predicted"/>
<keyword evidence="1" id="KW-0479">Metal-binding</keyword>
<dbReference type="GO" id="GO:0008094">
    <property type="term" value="F:ATP-dependent activity, acting on DNA"/>
    <property type="evidence" value="ECO:0007669"/>
    <property type="project" value="TreeGrafter"/>
</dbReference>
<dbReference type="PROSITE" id="PS51194">
    <property type="entry name" value="HELICASE_CTER"/>
    <property type="match status" value="1"/>
</dbReference>
<dbReference type="Gene3D" id="3.30.40.10">
    <property type="entry name" value="Zinc/RING finger domain, C3HC4 (zinc finger)"/>
    <property type="match status" value="1"/>
</dbReference>
<evidence type="ECO:0000256" key="1">
    <source>
        <dbReference type="ARBA" id="ARBA00022723"/>
    </source>
</evidence>
<dbReference type="Gene3D" id="3.40.50.300">
    <property type="entry name" value="P-loop containing nucleotide triphosphate hydrolases"/>
    <property type="match status" value="2"/>
</dbReference>
<evidence type="ECO:0000313" key="13">
    <source>
        <dbReference type="EMBL" id="QKF94044.1"/>
    </source>
</evidence>
<dbReference type="SMART" id="SM00490">
    <property type="entry name" value="HELICc"/>
    <property type="match status" value="1"/>
</dbReference>
<dbReference type="GO" id="GO:0016787">
    <property type="term" value="F:hydrolase activity"/>
    <property type="evidence" value="ECO:0007669"/>
    <property type="project" value="UniProtKB-KW"/>
</dbReference>
<protein>
    <submittedName>
        <fullName evidence="13">SNF2 helicase with zinc finger RING-type domain</fullName>
    </submittedName>
</protein>
<feature type="coiled-coil region" evidence="9">
    <location>
        <begin position="562"/>
        <end position="596"/>
    </location>
</feature>
<name>A0A7D3QV74_9VIRU</name>
<dbReference type="PANTHER" id="PTHR45626:SF26">
    <property type="entry name" value="FAMILY HELICASE, PUTATIVE (AFU_ORTHOLOGUE AFUA_2G09120)-RELATED"/>
    <property type="match status" value="1"/>
</dbReference>
<dbReference type="Proteomes" id="UP001162001">
    <property type="component" value="Segment"/>
</dbReference>
<evidence type="ECO:0000259" key="12">
    <source>
        <dbReference type="PROSITE" id="PS51194"/>
    </source>
</evidence>
<dbReference type="EMBL" id="MT418680">
    <property type="protein sequence ID" value="QKF94044.1"/>
    <property type="molecule type" value="Genomic_DNA"/>
</dbReference>
<dbReference type="PROSITE" id="PS50089">
    <property type="entry name" value="ZF_RING_2"/>
    <property type="match status" value="1"/>
</dbReference>
<dbReference type="SMART" id="SM00487">
    <property type="entry name" value="DEXDc"/>
    <property type="match status" value="1"/>
</dbReference>
<evidence type="ECO:0000256" key="9">
    <source>
        <dbReference type="SAM" id="Coils"/>
    </source>
</evidence>
<keyword evidence="5 13" id="KW-0347">Helicase</keyword>
<keyword evidence="7" id="KW-0067">ATP-binding</keyword>
<dbReference type="SMART" id="SM00184">
    <property type="entry name" value="RING"/>
    <property type="match status" value="1"/>
</dbReference>
<dbReference type="Pfam" id="PF13639">
    <property type="entry name" value="zf-RING_2"/>
    <property type="match status" value="1"/>
</dbReference>
<evidence type="ECO:0000256" key="4">
    <source>
        <dbReference type="ARBA" id="ARBA00022801"/>
    </source>
</evidence>
<feature type="region of interest" description="Disordered" evidence="10">
    <location>
        <begin position="605"/>
        <end position="628"/>
    </location>
</feature>
<organism evidence="13 14">
    <name type="scientific">Fadolivirus FV1/VV64</name>
    <dbReference type="NCBI Taxonomy" id="3070911"/>
    <lineage>
        <taxon>Viruses</taxon>
        <taxon>Varidnaviria</taxon>
        <taxon>Bamfordvirae</taxon>
        <taxon>Nucleocytoviricota</taxon>
        <taxon>Megaviricetes</taxon>
        <taxon>Imitervirales</taxon>
        <taxon>Mimiviridae</taxon>
        <taxon>Klosneuvirinae</taxon>
        <taxon>Fadolivirus</taxon>
        <taxon>Fadolivirus algeromassiliense</taxon>
    </lineage>
</organism>
<keyword evidence="9" id="KW-0175">Coiled coil</keyword>
<dbReference type="CDD" id="cd18793">
    <property type="entry name" value="SF2_C_SNF"/>
    <property type="match status" value="1"/>
</dbReference>
<keyword evidence="4" id="KW-0378">Hydrolase</keyword>
<dbReference type="InterPro" id="IPR049730">
    <property type="entry name" value="SNF2/RAD54-like_C"/>
</dbReference>
<dbReference type="SUPFAM" id="SSF57850">
    <property type="entry name" value="RING/U-box"/>
    <property type="match status" value="1"/>
</dbReference>
<dbReference type="PROSITE" id="PS00518">
    <property type="entry name" value="ZF_RING_1"/>
    <property type="match status" value="1"/>
</dbReference>
<dbReference type="InterPro" id="IPR001650">
    <property type="entry name" value="Helicase_C-like"/>
</dbReference>
<dbReference type="GO" id="GO:0005524">
    <property type="term" value="F:ATP binding"/>
    <property type="evidence" value="ECO:0007669"/>
    <property type="project" value="UniProtKB-KW"/>
</dbReference>
<dbReference type="Pfam" id="PF00271">
    <property type="entry name" value="Helicase_C"/>
    <property type="match status" value="1"/>
</dbReference>
<dbReference type="InterPro" id="IPR027417">
    <property type="entry name" value="P-loop_NTPase"/>
</dbReference>
<evidence type="ECO:0000256" key="7">
    <source>
        <dbReference type="ARBA" id="ARBA00022840"/>
    </source>
</evidence>
<dbReference type="Pfam" id="PF00176">
    <property type="entry name" value="SNF2-rel_dom"/>
    <property type="match status" value="1"/>
</dbReference>
<evidence type="ECO:0000256" key="5">
    <source>
        <dbReference type="ARBA" id="ARBA00022806"/>
    </source>
</evidence>
<sequence>MWCNLFYDKYAGDISGHGDHHFNNQITSKVSINDLEDGSYEYYSGKQAVELYNNKFKNIGHFSLEDCVYKSDLYKLMIYTKNVNGMETIYVVVGVNTKLLEDYVVSKTEIPSIDFLKNLCTFHSAYTETTKFLTNSYYYNNNSLQAKVDQNISYICENAIKAVDYTFDNKVNKFDELEIDLFEYQKCSIYWMVQQEMNKKKISYNLNDEVVLGNVYYDMITHTFNLLSDKKTLTFNGGGIIDEVGLGKTLQVIGLGLSNPAQSISYTRDDQPHKFVSKATLIFCPNQLCGQWNRELKDRIKKDADVKLISLMTKRDFDKYTYNDLLDADFVVVSYTFLDNKCFTGLWTPKVSTYKNYYKQEWNQVDLQLIEKVFDNMGTELVNDPINSLYKINPLIQLIHWNRFVVDEFHEIYKDDHSYRYISNLIKFITADYKWCVTATPFNQKRCLTKIVDFLTNYNNTDGDKIYTVEQIVDYLSFECFRRNTKDSVKQEHTLPPIKEEIRWLKFSPTERAIYNAYLANPNNDRFSVYLRQLCCHPQLADETKEALSNCKTLEDIEKMMVNHYKTEMDEAQQKVNGIQERIDKINKKIKKIEKKQKKRQLKKLGYKVEKTESDSDDSDDDDDDDNDDDILLALVGVNSLDDITIKPSMTVENLKDTIKTLEVKLKEANGVLDGKKSTYNFFNNVVDKIKKTVNKESDDKKKADKFNPALDPDTNIMNILAKQTDDDDNNDDEVCGICLGEILEDDIGVTKCGHIFCFECLRLTVSKYHNCPYCKKNLTEKEIYVLSYERKKKDKPISQEEKNKAELINEIGTKLANLITYLRESGEHTIIFSQWDDLLRRVGRILKENGIQNVFCKGNCYQRDKAIREFNSDDKIKVIMLSSDSTAAGTNLTKASQVVFIDPIYGDYKYRKDQEKQAIGRAHRLGQKSNIKVVRFIIKDSVEEEIYRKNVEEDKKHISEFASSNEIIIG</sequence>
<feature type="compositionally biased region" description="Acidic residues" evidence="10">
    <location>
        <begin position="615"/>
        <end position="628"/>
    </location>
</feature>
<dbReference type="GO" id="GO:0008270">
    <property type="term" value="F:zinc ion binding"/>
    <property type="evidence" value="ECO:0007669"/>
    <property type="project" value="UniProtKB-KW"/>
</dbReference>